<feature type="compositionally biased region" description="Basic and acidic residues" evidence="1">
    <location>
        <begin position="85"/>
        <end position="141"/>
    </location>
</feature>
<reference evidence="2" key="1">
    <citation type="submission" date="2022-10" db="EMBL/GenBank/DDBJ databases">
        <title>Tapping the CABI collections for fungal endophytes: first genome assemblies for Collariella, Neodidymelliopsis, Ascochyta clinopodiicola, Didymella pomorum, Didymosphaeria variabile, Neocosmospora piperis and Neocucurbitaria cava.</title>
        <authorList>
            <person name="Hill R."/>
        </authorList>
    </citation>
    <scope>NUCLEOTIDE SEQUENCE</scope>
    <source>
        <strain evidence="2">IMI 356814</strain>
    </source>
</reference>
<dbReference type="EMBL" id="JAPEUY010000016">
    <property type="protein sequence ID" value="KAJ4365028.1"/>
    <property type="molecule type" value="Genomic_DNA"/>
</dbReference>
<accession>A0A9W9CJ27</accession>
<feature type="compositionally biased region" description="Low complexity" evidence="1">
    <location>
        <begin position="37"/>
        <end position="64"/>
    </location>
</feature>
<dbReference type="OrthoDB" id="4161095at2759"/>
<dbReference type="Proteomes" id="UP001140560">
    <property type="component" value="Unassembled WGS sequence"/>
</dbReference>
<name>A0A9W9CJ27_9PLEO</name>
<evidence type="ECO:0000313" key="3">
    <source>
        <dbReference type="Proteomes" id="UP001140560"/>
    </source>
</evidence>
<proteinExistence type="predicted"/>
<evidence type="ECO:0000256" key="1">
    <source>
        <dbReference type="SAM" id="MobiDB-lite"/>
    </source>
</evidence>
<dbReference type="AlphaFoldDB" id="A0A9W9CJ27"/>
<keyword evidence="3" id="KW-1185">Reference proteome</keyword>
<evidence type="ECO:0000313" key="2">
    <source>
        <dbReference type="EMBL" id="KAJ4365028.1"/>
    </source>
</evidence>
<protein>
    <submittedName>
        <fullName evidence="2">Uncharacterized protein</fullName>
    </submittedName>
</protein>
<organism evidence="2 3">
    <name type="scientific">Neocucurbitaria cava</name>
    <dbReference type="NCBI Taxonomy" id="798079"/>
    <lineage>
        <taxon>Eukaryota</taxon>
        <taxon>Fungi</taxon>
        <taxon>Dikarya</taxon>
        <taxon>Ascomycota</taxon>
        <taxon>Pezizomycotina</taxon>
        <taxon>Dothideomycetes</taxon>
        <taxon>Pleosporomycetidae</taxon>
        <taxon>Pleosporales</taxon>
        <taxon>Pleosporineae</taxon>
        <taxon>Cucurbitariaceae</taxon>
        <taxon>Neocucurbitaria</taxon>
    </lineage>
</organism>
<gene>
    <name evidence="2" type="ORF">N0V83_008644</name>
</gene>
<sequence length="141" mass="15968">MYNTYVHYLTAYNHITNLSPTLYNTKPKPPVPPATMSNNSSSTFQSFSTSFSSSSHNGQTSSRSETTYSDPSGTHVHRTSQEPGQEPREERFETDHAGRRVEGASQRRIEDVTDKDEGQEQRDKEYEERIEGEYAKREGGA</sequence>
<feature type="region of interest" description="Disordered" evidence="1">
    <location>
        <begin position="24"/>
        <end position="141"/>
    </location>
</feature>
<comment type="caution">
    <text evidence="2">The sequence shown here is derived from an EMBL/GenBank/DDBJ whole genome shotgun (WGS) entry which is preliminary data.</text>
</comment>